<dbReference type="Proteomes" id="UP001160148">
    <property type="component" value="Unassembled WGS sequence"/>
</dbReference>
<evidence type="ECO:0000313" key="1">
    <source>
        <dbReference type="EMBL" id="CAI6354764.1"/>
    </source>
</evidence>
<evidence type="ECO:0000313" key="2">
    <source>
        <dbReference type="Proteomes" id="UP001160148"/>
    </source>
</evidence>
<name>A0AAV0WFV0_9HEMI</name>
<reference evidence="1 2" key="1">
    <citation type="submission" date="2023-01" db="EMBL/GenBank/DDBJ databases">
        <authorList>
            <person name="Whitehead M."/>
        </authorList>
    </citation>
    <scope>NUCLEOTIDE SEQUENCE [LARGE SCALE GENOMIC DNA]</scope>
</reference>
<gene>
    <name evidence="1" type="ORF">MEUPH1_LOCUS10717</name>
</gene>
<comment type="caution">
    <text evidence="1">The sequence shown here is derived from an EMBL/GenBank/DDBJ whole genome shotgun (WGS) entry which is preliminary data.</text>
</comment>
<keyword evidence="2" id="KW-1185">Reference proteome</keyword>
<accession>A0AAV0WFV0</accession>
<dbReference type="EMBL" id="CARXXK010000002">
    <property type="protein sequence ID" value="CAI6354764.1"/>
    <property type="molecule type" value="Genomic_DNA"/>
</dbReference>
<protein>
    <submittedName>
        <fullName evidence="1">Uncharacterized protein</fullName>
    </submittedName>
</protein>
<organism evidence="1 2">
    <name type="scientific">Macrosiphum euphorbiae</name>
    <name type="common">potato aphid</name>
    <dbReference type="NCBI Taxonomy" id="13131"/>
    <lineage>
        <taxon>Eukaryota</taxon>
        <taxon>Metazoa</taxon>
        <taxon>Ecdysozoa</taxon>
        <taxon>Arthropoda</taxon>
        <taxon>Hexapoda</taxon>
        <taxon>Insecta</taxon>
        <taxon>Pterygota</taxon>
        <taxon>Neoptera</taxon>
        <taxon>Paraneoptera</taxon>
        <taxon>Hemiptera</taxon>
        <taxon>Sternorrhyncha</taxon>
        <taxon>Aphidomorpha</taxon>
        <taxon>Aphidoidea</taxon>
        <taxon>Aphididae</taxon>
        <taxon>Macrosiphini</taxon>
        <taxon>Macrosiphum</taxon>
    </lineage>
</organism>
<dbReference type="AlphaFoldDB" id="A0AAV0WFV0"/>
<proteinExistence type="predicted"/>
<sequence>MKIQQFPGQSYEDQDSSLNSSTNFIVETKMNKNSGTSLISQQSSDMQICPATSDDRFIDQDDDFVEGLNPNRWAVKQTDAVLNHSECGIQKNSCSCPNRFMESYHKVMAPFMKHLKRKQHSIEPPQNPYTKAKLVQHYELLSKHMQVLKLTIVTMNNEFLTLIEKYNKLYDQHIRDQNQNLIPVLLDTEDQINALRSKVEEAVDVYREAAFVNTGEVSNSSSILLADIEADQDRRPKETTTVHLSKLLRRIQCLQEKLKTGHFLHGCGDQAE</sequence>